<comment type="caution">
    <text evidence="2">The sequence shown here is derived from an EMBL/GenBank/DDBJ whole genome shotgun (WGS) entry which is preliminary data.</text>
</comment>
<protein>
    <submittedName>
        <fullName evidence="2">Uncharacterized protein</fullName>
    </submittedName>
</protein>
<reference evidence="2" key="1">
    <citation type="submission" date="2021-03" db="EMBL/GenBank/DDBJ databases">
        <title>Streptomyces poriferae sp. nov., a novel marine sponge-derived Actinobacteria species with anti-MRSA activity.</title>
        <authorList>
            <person name="Sandoval-Powers M."/>
            <person name="Kralova S."/>
            <person name="Nguyen G.-S."/>
            <person name="Fawwal D."/>
            <person name="Degnes K."/>
            <person name="Klinkenberg G."/>
            <person name="Sletta H."/>
            <person name="Wentzel A."/>
            <person name="Liles M.R."/>
        </authorList>
    </citation>
    <scope>NUCLEOTIDE SEQUENCE</scope>
    <source>
        <strain evidence="2">DSM 41794</strain>
    </source>
</reference>
<dbReference type="RefSeq" id="WP_206963590.1">
    <property type="nucleotide sequence ID" value="NZ_BAAAJJ010000020.1"/>
</dbReference>
<evidence type="ECO:0000256" key="1">
    <source>
        <dbReference type="SAM" id="MobiDB-lite"/>
    </source>
</evidence>
<name>A0A939F9F7_9ACTN</name>
<evidence type="ECO:0000313" key="3">
    <source>
        <dbReference type="Proteomes" id="UP000664167"/>
    </source>
</evidence>
<feature type="region of interest" description="Disordered" evidence="1">
    <location>
        <begin position="256"/>
        <end position="275"/>
    </location>
</feature>
<sequence length="275" mass="29990">MRPADFDDLILMLIEGEVEPNGTDMIVLLRASELAKGETESDWSGSPMIAEIAVLADRAFSDDPAEIEPAREVLFALRQSEASDAAGDREEGIRQSEAILRHVDAAHFPVTAAGAHLKLGGALPKLSWSDDGVDRSVLRRAAGHLESALALLPDEETNLRAMARYNAALAFRDLWRSGDEWDDDDDDRGKALEHGLAALAAMDRGEFSGDRSTMSRAVLAVLMADGEPRDPEARDQTIAVLQTWLVSGEGKSLPRTERRALEEARDHLITGRDRG</sequence>
<dbReference type="AlphaFoldDB" id="A0A939F9F7"/>
<proteinExistence type="predicted"/>
<keyword evidence="3" id="KW-1185">Reference proteome</keyword>
<gene>
    <name evidence="2" type="ORF">J0695_20600</name>
</gene>
<dbReference type="EMBL" id="JAFLRJ010000188">
    <property type="protein sequence ID" value="MBO0514181.1"/>
    <property type="molecule type" value="Genomic_DNA"/>
</dbReference>
<organism evidence="2 3">
    <name type="scientific">Streptomyces beijiangensis</name>
    <dbReference type="NCBI Taxonomy" id="163361"/>
    <lineage>
        <taxon>Bacteria</taxon>
        <taxon>Bacillati</taxon>
        <taxon>Actinomycetota</taxon>
        <taxon>Actinomycetes</taxon>
        <taxon>Kitasatosporales</taxon>
        <taxon>Streptomycetaceae</taxon>
        <taxon>Streptomyces</taxon>
    </lineage>
</organism>
<accession>A0A939F9F7</accession>
<dbReference type="Proteomes" id="UP000664167">
    <property type="component" value="Unassembled WGS sequence"/>
</dbReference>
<evidence type="ECO:0000313" key="2">
    <source>
        <dbReference type="EMBL" id="MBO0514181.1"/>
    </source>
</evidence>